<evidence type="ECO:0000313" key="1">
    <source>
        <dbReference type="EMBL" id="TQM40479.1"/>
    </source>
</evidence>
<comment type="caution">
    <text evidence="1">The sequence shown here is derived from an EMBL/GenBank/DDBJ whole genome shotgun (WGS) entry which is preliminary data.</text>
</comment>
<name>A0A543G328_9FLAO</name>
<protein>
    <submittedName>
        <fullName evidence="1">Uncharacterized protein</fullName>
    </submittedName>
</protein>
<dbReference type="AlphaFoldDB" id="A0A543G328"/>
<proteinExistence type="predicted"/>
<dbReference type="EMBL" id="VFPJ01000001">
    <property type="protein sequence ID" value="TQM40479.1"/>
    <property type="molecule type" value="Genomic_DNA"/>
</dbReference>
<dbReference type="RefSeq" id="WP_089080864.1">
    <property type="nucleotide sequence ID" value="NZ_VFPJ01000001.1"/>
</dbReference>
<gene>
    <name evidence="1" type="ORF">BC670_1368</name>
</gene>
<organism evidence="1 2">
    <name type="scientific">Flavobacterium branchiophilum</name>
    <dbReference type="NCBI Taxonomy" id="55197"/>
    <lineage>
        <taxon>Bacteria</taxon>
        <taxon>Pseudomonadati</taxon>
        <taxon>Bacteroidota</taxon>
        <taxon>Flavobacteriia</taxon>
        <taxon>Flavobacteriales</taxon>
        <taxon>Flavobacteriaceae</taxon>
        <taxon>Flavobacterium</taxon>
    </lineage>
</organism>
<sequence>MKFFSKNHLSEIVCKGLVYKKSNPKNNAIIRAILIQEQHNFCAYTEKYFMDLDSVVVEHFDSSKKYQDDYYNYYAVLSKPNLYKKDEKYRNNRFFETKFYQNSEELNKRIQYIKGEYIFEAIDENDQEAIDFIAFLGLNHPSLYNQRKKHLDRLYDLFENFDDTFYLTYFKKHPEELSFITVIENEMNLNLDSFHTL</sequence>
<dbReference type="Proteomes" id="UP000320773">
    <property type="component" value="Unassembled WGS sequence"/>
</dbReference>
<evidence type="ECO:0000313" key="2">
    <source>
        <dbReference type="Proteomes" id="UP000320773"/>
    </source>
</evidence>
<reference evidence="1 2" key="1">
    <citation type="submission" date="2019-06" db="EMBL/GenBank/DDBJ databases">
        <title>Genomic Encyclopedia of Archaeal and Bacterial Type Strains, Phase II (KMG-II): from individual species to whole genera.</title>
        <authorList>
            <person name="Goeker M."/>
        </authorList>
    </citation>
    <scope>NUCLEOTIDE SEQUENCE [LARGE SCALE GENOMIC DNA]</scope>
    <source>
        <strain evidence="1 2">DSM 24789</strain>
    </source>
</reference>
<accession>A0A543G328</accession>